<dbReference type="CDD" id="cd04301">
    <property type="entry name" value="NAT_SF"/>
    <property type="match status" value="1"/>
</dbReference>
<dbReference type="Pfam" id="PF00583">
    <property type="entry name" value="Acetyltransf_1"/>
    <property type="match status" value="1"/>
</dbReference>
<name>A0A5J5KVT7_9MICC</name>
<dbReference type="PANTHER" id="PTHR43617:SF2">
    <property type="entry name" value="UPF0039 PROTEIN SLL0451"/>
    <property type="match status" value="1"/>
</dbReference>
<evidence type="ECO:0000313" key="2">
    <source>
        <dbReference type="EMBL" id="KAA9393694.1"/>
    </source>
</evidence>
<organism evidence="2 3">
    <name type="scientific">Kocuria coralli</name>
    <dbReference type="NCBI Taxonomy" id="1461025"/>
    <lineage>
        <taxon>Bacteria</taxon>
        <taxon>Bacillati</taxon>
        <taxon>Actinomycetota</taxon>
        <taxon>Actinomycetes</taxon>
        <taxon>Micrococcales</taxon>
        <taxon>Micrococcaceae</taxon>
        <taxon>Kocuria</taxon>
    </lineage>
</organism>
<gene>
    <name evidence="2" type="ORF">FCK90_10955</name>
</gene>
<dbReference type="PROSITE" id="PS51186">
    <property type="entry name" value="GNAT"/>
    <property type="match status" value="1"/>
</dbReference>
<evidence type="ECO:0000259" key="1">
    <source>
        <dbReference type="PROSITE" id="PS51186"/>
    </source>
</evidence>
<dbReference type="SUPFAM" id="SSF109854">
    <property type="entry name" value="DinB/YfiT-like putative metalloenzymes"/>
    <property type="match status" value="1"/>
</dbReference>
<dbReference type="PANTHER" id="PTHR43617">
    <property type="entry name" value="L-AMINO ACID N-ACETYLTRANSFERASE"/>
    <property type="match status" value="1"/>
</dbReference>
<keyword evidence="3" id="KW-1185">Reference proteome</keyword>
<dbReference type="Pfam" id="PF11716">
    <property type="entry name" value="MDMPI_N"/>
    <property type="match status" value="1"/>
</dbReference>
<dbReference type="InterPro" id="IPR017517">
    <property type="entry name" value="Maleyloyr_isom"/>
</dbReference>
<dbReference type="GO" id="GO:0046872">
    <property type="term" value="F:metal ion binding"/>
    <property type="evidence" value="ECO:0007669"/>
    <property type="project" value="InterPro"/>
</dbReference>
<accession>A0A5J5KVT7</accession>
<dbReference type="NCBIfam" id="TIGR03086">
    <property type="entry name" value="TIGR03086 family metal-binding protein"/>
    <property type="match status" value="1"/>
</dbReference>
<dbReference type="InterPro" id="IPR024344">
    <property type="entry name" value="MDMPI_metal-binding"/>
</dbReference>
<dbReference type="SUPFAM" id="SSF55729">
    <property type="entry name" value="Acyl-CoA N-acyltransferases (Nat)"/>
    <property type="match status" value="1"/>
</dbReference>
<sequence length="359" mass="38620">MFDLNPAAAQMQRLVSGVREEQLDRPTPCSDWTVGDLLAHINQFATVFAQNARKEQVRPPESLPDDWRQAIPARLGDLSRAWSQETAWQGRVAAGGIEMDAEDNAVVAIEELTVHGWDLARATGQDLRVDDTRLDLVDRFFELFGEEPFGPAAQAPDGTPRLERTVARTGRDPRWSPRAAQEIRIRPETPADVEAIRDLTTAAFDPVPYSDGSEPQIIDRLRADGDLAISLVAEDPSGRMIGHIAFSPVTAGNAARGWYGLGPVAVDPGRQGEGVGRALIEAGLAALKKFGASGCALVGDPGFYTRFGFSGGALSYQDMEPSLVQHLVLDDLAPDDADAPPAGELRFPKAFDVAAEGGS</sequence>
<dbReference type="InterPro" id="IPR016181">
    <property type="entry name" value="Acyl_CoA_acyltransferase"/>
</dbReference>
<dbReference type="GO" id="GO:0016747">
    <property type="term" value="F:acyltransferase activity, transferring groups other than amino-acyl groups"/>
    <property type="evidence" value="ECO:0007669"/>
    <property type="project" value="InterPro"/>
</dbReference>
<comment type="caution">
    <text evidence="2">The sequence shown here is derived from an EMBL/GenBank/DDBJ whole genome shotgun (WGS) entry which is preliminary data.</text>
</comment>
<reference evidence="2 3" key="1">
    <citation type="submission" date="2019-05" db="EMBL/GenBank/DDBJ databases">
        <title>Kocuria coralli sp. nov., a novel actinobacterium isolated from coral reef seawater.</title>
        <authorList>
            <person name="Li J."/>
        </authorList>
    </citation>
    <scope>NUCLEOTIDE SEQUENCE [LARGE SCALE GENOMIC DNA]</scope>
    <source>
        <strain evidence="2 3">SCSIO 13007</strain>
    </source>
</reference>
<dbReference type="Gene3D" id="1.20.120.450">
    <property type="entry name" value="dinb family like domain"/>
    <property type="match status" value="1"/>
</dbReference>
<evidence type="ECO:0000313" key="3">
    <source>
        <dbReference type="Proteomes" id="UP000325957"/>
    </source>
</evidence>
<dbReference type="RefSeq" id="WP_158034337.1">
    <property type="nucleotide sequence ID" value="NZ_ML708621.1"/>
</dbReference>
<proteinExistence type="predicted"/>
<protein>
    <submittedName>
        <fullName evidence="2">TIGR03086 family protein</fullName>
    </submittedName>
</protein>
<dbReference type="Proteomes" id="UP000325957">
    <property type="component" value="Unassembled WGS sequence"/>
</dbReference>
<dbReference type="InterPro" id="IPR000182">
    <property type="entry name" value="GNAT_dom"/>
</dbReference>
<dbReference type="OrthoDB" id="9797178at2"/>
<dbReference type="InterPro" id="IPR017520">
    <property type="entry name" value="CHP03086"/>
</dbReference>
<dbReference type="InterPro" id="IPR050276">
    <property type="entry name" value="MshD_Acetyltransferase"/>
</dbReference>
<dbReference type="EMBL" id="SZWF01000015">
    <property type="protein sequence ID" value="KAA9393694.1"/>
    <property type="molecule type" value="Genomic_DNA"/>
</dbReference>
<dbReference type="NCBIfam" id="TIGR03083">
    <property type="entry name" value="maleylpyruvate isomerase family mycothiol-dependent enzyme"/>
    <property type="match status" value="1"/>
</dbReference>
<dbReference type="AlphaFoldDB" id="A0A5J5KVT7"/>
<feature type="domain" description="N-acetyltransferase" evidence="1">
    <location>
        <begin position="183"/>
        <end position="334"/>
    </location>
</feature>
<dbReference type="Gene3D" id="3.40.630.30">
    <property type="match status" value="1"/>
</dbReference>
<dbReference type="InterPro" id="IPR034660">
    <property type="entry name" value="DinB/YfiT-like"/>
</dbReference>